<feature type="transmembrane region" description="Helical" evidence="1">
    <location>
        <begin position="45"/>
        <end position="65"/>
    </location>
</feature>
<dbReference type="CDD" id="cd03507">
    <property type="entry name" value="Delta12-FADS-like"/>
    <property type="match status" value="1"/>
</dbReference>
<dbReference type="STRING" id="710685.MycrhN_0262"/>
<keyword evidence="1" id="KW-0812">Transmembrane</keyword>
<dbReference type="GO" id="GO:0016491">
    <property type="term" value="F:oxidoreductase activity"/>
    <property type="evidence" value="ECO:0007669"/>
    <property type="project" value="InterPro"/>
</dbReference>
<organism evidence="3 4">
    <name type="scientific">Mycolicibacterium rhodesiae (strain NBB3)</name>
    <name type="common">Mycobacterium rhodesiae</name>
    <dbReference type="NCBI Taxonomy" id="710685"/>
    <lineage>
        <taxon>Bacteria</taxon>
        <taxon>Bacillati</taxon>
        <taxon>Actinomycetota</taxon>
        <taxon>Actinomycetes</taxon>
        <taxon>Mycobacteriales</taxon>
        <taxon>Mycobacteriaceae</taxon>
        <taxon>Mycolicibacterium</taxon>
    </lineage>
</organism>
<dbReference type="eggNOG" id="COG3239">
    <property type="taxonomic scope" value="Bacteria"/>
</dbReference>
<proteinExistence type="predicted"/>
<feature type="transmembrane region" description="Helical" evidence="1">
    <location>
        <begin position="71"/>
        <end position="90"/>
    </location>
</feature>
<evidence type="ECO:0000313" key="3">
    <source>
        <dbReference type="EMBL" id="AEV70905.1"/>
    </source>
</evidence>
<dbReference type="AlphaFoldDB" id="G8RIR7"/>
<dbReference type="GO" id="GO:0006629">
    <property type="term" value="P:lipid metabolic process"/>
    <property type="evidence" value="ECO:0007669"/>
    <property type="project" value="InterPro"/>
</dbReference>
<sequence length="361" mass="41386">MAKTIVPTDPDIRFKEFIERSDALEGAKITAAIPREYLQPSVARGFAGLAISLAVYIGAIVAIAVVDRWYLVPPLLVVAGLGGWGLHCIAHECGHGSFSRNRRLNFVVGQIALLHLLYPFHTWRHVHNLHHAHTNSLELDTDWAPIPEEMYRRMPLKDRLIYMSVRTWAVWGGSIHHWLDSGLRPSYFPKKEMRRDARRSIAVVAAFAAVYLPVLTYVTGWQGLLLYFVGPWFATHVWFSITTLMHHSAEDIPYLSADHWTKNASRLLVTIDFMYPKWLLFLTHNISVHTAHHVSPAVPFYHLPKAQAALMQAYPDMMRVERVTISKFWNILRHCRFYDPVSGLYSTQPMRRVASIEMESV</sequence>
<dbReference type="Pfam" id="PF00487">
    <property type="entry name" value="FA_desaturase"/>
    <property type="match status" value="1"/>
</dbReference>
<feature type="transmembrane region" description="Helical" evidence="1">
    <location>
        <begin position="200"/>
        <end position="218"/>
    </location>
</feature>
<name>G8RIR7_MYCRN</name>
<feature type="domain" description="Fatty acid desaturase" evidence="2">
    <location>
        <begin position="69"/>
        <end position="316"/>
    </location>
</feature>
<dbReference type="KEGG" id="mrh:MycrhN_0262"/>
<keyword evidence="4" id="KW-1185">Reference proteome</keyword>
<dbReference type="Proteomes" id="UP000005442">
    <property type="component" value="Chromosome"/>
</dbReference>
<dbReference type="PATRIC" id="fig|710685.3.peg.267"/>
<dbReference type="EMBL" id="CP003169">
    <property type="protein sequence ID" value="AEV70905.1"/>
    <property type="molecule type" value="Genomic_DNA"/>
</dbReference>
<feature type="transmembrane region" description="Helical" evidence="1">
    <location>
        <begin position="102"/>
        <end position="120"/>
    </location>
</feature>
<evidence type="ECO:0000313" key="4">
    <source>
        <dbReference type="Proteomes" id="UP000005442"/>
    </source>
</evidence>
<keyword evidence="1" id="KW-1133">Transmembrane helix</keyword>
<keyword evidence="1" id="KW-0472">Membrane</keyword>
<evidence type="ECO:0000259" key="2">
    <source>
        <dbReference type="Pfam" id="PF00487"/>
    </source>
</evidence>
<dbReference type="HOGENOM" id="CLU_033094_3_1_11"/>
<gene>
    <name evidence="3" type="ordered locus">MycrhN_0262</name>
</gene>
<accession>G8RIR7</accession>
<dbReference type="InterPro" id="IPR012171">
    <property type="entry name" value="Fatty_acid_desaturase"/>
</dbReference>
<feature type="transmembrane region" description="Helical" evidence="1">
    <location>
        <begin position="160"/>
        <end position="179"/>
    </location>
</feature>
<evidence type="ECO:0000256" key="1">
    <source>
        <dbReference type="SAM" id="Phobius"/>
    </source>
</evidence>
<dbReference type="PANTHER" id="PTHR32100">
    <property type="entry name" value="OMEGA-6 FATTY ACID DESATURASE, CHLOROPLASTIC"/>
    <property type="match status" value="1"/>
</dbReference>
<dbReference type="OrthoDB" id="9796486at2"/>
<dbReference type="InterPro" id="IPR005804">
    <property type="entry name" value="FA_desaturase_dom"/>
</dbReference>
<reference evidence="3 4" key="1">
    <citation type="submission" date="2011-12" db="EMBL/GenBank/DDBJ databases">
        <title>Complete sequence of Mycobacterium rhodesiae NBB3.</title>
        <authorList>
            <consortium name="US DOE Joint Genome Institute"/>
            <person name="Lucas S."/>
            <person name="Han J."/>
            <person name="Lapidus A."/>
            <person name="Cheng J.-F."/>
            <person name="Goodwin L."/>
            <person name="Pitluck S."/>
            <person name="Peters L."/>
            <person name="Mikhailova N."/>
            <person name="Gu W."/>
            <person name="Detter J.C."/>
            <person name="Han C."/>
            <person name="Tapia R."/>
            <person name="Land M."/>
            <person name="Hauser L."/>
            <person name="Kyrpides N."/>
            <person name="Ivanova N."/>
            <person name="Pagani I."/>
            <person name="Mattes T."/>
            <person name="Holmes A."/>
            <person name="Rutledge P."/>
            <person name="Paulsen I."/>
            <person name="Coleman N."/>
            <person name="Woyke T."/>
        </authorList>
    </citation>
    <scope>NUCLEOTIDE SEQUENCE [LARGE SCALE GENOMIC DNA]</scope>
    <source>
        <strain evidence="3 4">NBB3</strain>
    </source>
</reference>
<protein>
    <submittedName>
        <fullName evidence="3">Fatty acid desaturase</fullName>
    </submittedName>
</protein>
<dbReference type="RefSeq" id="WP_014208725.1">
    <property type="nucleotide sequence ID" value="NC_016604.1"/>
</dbReference>